<evidence type="ECO:0000313" key="2">
    <source>
        <dbReference type="EMBL" id="SCB49132.1"/>
    </source>
</evidence>
<dbReference type="AlphaFoldDB" id="A0A1C3XA39"/>
<dbReference type="Pfam" id="PF02515">
    <property type="entry name" value="CoA_transf_3"/>
    <property type="match status" value="1"/>
</dbReference>
<organism evidence="2 3">
    <name type="scientific">Bradyrhizobium shewense</name>
    <dbReference type="NCBI Taxonomy" id="1761772"/>
    <lineage>
        <taxon>Bacteria</taxon>
        <taxon>Pseudomonadati</taxon>
        <taxon>Pseudomonadota</taxon>
        <taxon>Alphaproteobacteria</taxon>
        <taxon>Hyphomicrobiales</taxon>
        <taxon>Nitrobacteraceae</taxon>
        <taxon>Bradyrhizobium</taxon>
    </lineage>
</organism>
<dbReference type="PANTHER" id="PTHR48207">
    <property type="entry name" value="SUCCINATE--HYDROXYMETHYLGLUTARATE COA-TRANSFERASE"/>
    <property type="match status" value="1"/>
</dbReference>
<dbReference type="Gene3D" id="3.30.1540.10">
    <property type="entry name" value="formyl-coa transferase, domain 3"/>
    <property type="match status" value="1"/>
</dbReference>
<name>A0A1C3XA39_9BRAD</name>
<dbReference type="Proteomes" id="UP000199184">
    <property type="component" value="Unassembled WGS sequence"/>
</dbReference>
<evidence type="ECO:0000313" key="3">
    <source>
        <dbReference type="Proteomes" id="UP000199184"/>
    </source>
</evidence>
<dbReference type="InterPro" id="IPR023606">
    <property type="entry name" value="CoA-Trfase_III_dom_1_sf"/>
</dbReference>
<reference evidence="3" key="1">
    <citation type="submission" date="2016-08" db="EMBL/GenBank/DDBJ databases">
        <authorList>
            <person name="Varghese N."/>
            <person name="Submissions Spin"/>
        </authorList>
    </citation>
    <scope>NUCLEOTIDE SEQUENCE [LARGE SCALE GENOMIC DNA]</scope>
    <source>
        <strain evidence="3">ERR11</strain>
    </source>
</reference>
<dbReference type="InterPro" id="IPR044855">
    <property type="entry name" value="CoA-Trfase_III_dom3_sf"/>
</dbReference>
<dbReference type="GO" id="GO:0008410">
    <property type="term" value="F:CoA-transferase activity"/>
    <property type="evidence" value="ECO:0007669"/>
    <property type="project" value="TreeGrafter"/>
</dbReference>
<dbReference type="RefSeq" id="WP_091962343.1">
    <property type="nucleotide sequence ID" value="NZ_FMAI01000013.1"/>
</dbReference>
<keyword evidence="1 2" id="KW-0808">Transferase</keyword>
<dbReference type="InterPro" id="IPR050483">
    <property type="entry name" value="CoA-transferase_III_domain"/>
</dbReference>
<keyword evidence="3" id="KW-1185">Reference proteome</keyword>
<dbReference type="Gene3D" id="3.40.50.10540">
    <property type="entry name" value="Crotonobetainyl-coa:carnitine coa-transferase, domain 1"/>
    <property type="match status" value="1"/>
</dbReference>
<protein>
    <submittedName>
        <fullName evidence="2">Formyl-CoA transferase</fullName>
    </submittedName>
</protein>
<accession>A0A1C3XA39</accession>
<dbReference type="EMBL" id="FMAI01000013">
    <property type="protein sequence ID" value="SCB49132.1"/>
    <property type="molecule type" value="Genomic_DNA"/>
</dbReference>
<gene>
    <name evidence="2" type="ORF">GA0061098_1013168</name>
</gene>
<proteinExistence type="predicted"/>
<dbReference type="PANTHER" id="PTHR48207:SF3">
    <property type="entry name" value="SUCCINATE--HYDROXYMETHYLGLUTARATE COA-TRANSFERASE"/>
    <property type="match status" value="1"/>
</dbReference>
<dbReference type="InterPro" id="IPR003673">
    <property type="entry name" value="CoA-Trfase_fam_III"/>
</dbReference>
<evidence type="ECO:0000256" key="1">
    <source>
        <dbReference type="ARBA" id="ARBA00022679"/>
    </source>
</evidence>
<dbReference type="SUPFAM" id="SSF89796">
    <property type="entry name" value="CoA-transferase family III (CaiB/BaiF)"/>
    <property type="match status" value="1"/>
</dbReference>
<sequence length="406" mass="43914">MSSEAASSEAALGAMSGLRVIDLTRVLGGPYCTQILADHGADVIKVEPPAGDEVREWGPPFHEEDAAYFVGINRNKRSIGLDLASEGGRIVLLKMLETADVLIENFKPGTLEKWGIGNDVLSKKFPRLVHCRICGFGADGPRGGNPGYDAIIQAMTGMIAATGSPESGPMRIGVPLVDITTGLYAAIGILMALSERQRSGKGQFLETTLYETGLAIMHPHTANYFMHGKPPSLTGNEHPNLVPYAIFPTKTDNIFIGVGNDGTFRKLAKEIGKPELGTDPRFARNKDRIANREALRAELAAVFSQHEAEPLCNRLLAAGLPAGPVQKIDQALTNAHTIARGDIIEKDWYKGVASPIRLDRSKPSLRRLPPKFSQHSQEVLGEFGYSKAEIDAMVEKGTVCGPERKR</sequence>